<dbReference type="GO" id="GO:0008410">
    <property type="term" value="F:CoA-transferase activity"/>
    <property type="evidence" value="ECO:0007669"/>
    <property type="project" value="TreeGrafter"/>
</dbReference>
<dbReference type="AlphaFoldDB" id="A0A108C6G0"/>
<evidence type="ECO:0000313" key="5">
    <source>
        <dbReference type="Proteomes" id="UP000243680"/>
    </source>
</evidence>
<dbReference type="InterPro" id="IPR023606">
    <property type="entry name" value="CoA-Trfase_III_dom_1_sf"/>
</dbReference>
<dbReference type="InterPro" id="IPR050483">
    <property type="entry name" value="CoA-transferase_III_domain"/>
</dbReference>
<dbReference type="Gene3D" id="3.40.50.10540">
    <property type="entry name" value="Crotonobetainyl-coa:carnitine coa-transferase, domain 1"/>
    <property type="match status" value="1"/>
</dbReference>
<evidence type="ECO:0000256" key="1">
    <source>
        <dbReference type="ARBA" id="ARBA00022679"/>
    </source>
</evidence>
<dbReference type="PANTHER" id="PTHR48207:SF3">
    <property type="entry name" value="SUCCINATE--HYDROXYMETHYLGLUTARATE COA-TRANSFERASE"/>
    <property type="match status" value="1"/>
</dbReference>
<sequence length="406" mass="43773">MGALSHIRVLDLTRVLAGPWCAQTLADFGADVIKVERPGAGDDTRHWGPPYLKDANGADTAEAAYYLAANRNKRSVTVDIATPEGQQIVRELAAQSDVVLENYKVGQLKKYGLDYDSLRAVKPDLVYCSVTGFGQTGPYAHRAGYDFIIQGIGGFMSITGERDGEPGGGPQKAGVAISDLATGLYSTIAVLAALAHRDRTGEGQYIDMALLDVQVALLANMNTNFLASGKPPVRWGNAHPNIVPYQTFQTRDGWIIVAVGNDGQFRKFVEAGGRPELADDERFATNPARVRHRETLVPILADMVRTLDKDAWIAALEAAGVPCGPINDLEEVFDNEQVVARGMQVELPHPCGANVKLVRNPIRMSATPPDARSAPPLLGAHTDAVLRELLGYDDERIAALKAKQAI</sequence>
<evidence type="ECO:0000313" key="2">
    <source>
        <dbReference type="EMBL" id="AOJ74504.1"/>
    </source>
</evidence>
<dbReference type="Gene3D" id="3.30.1540.10">
    <property type="entry name" value="formyl-coa transferase, domain 3"/>
    <property type="match status" value="1"/>
</dbReference>
<dbReference type="PANTHER" id="PTHR48207">
    <property type="entry name" value="SUCCINATE--HYDROXYMETHYLGLUTARATE COA-TRANSFERASE"/>
    <property type="match status" value="1"/>
</dbReference>
<evidence type="ECO:0000313" key="3">
    <source>
        <dbReference type="EMBL" id="KWK68886.1"/>
    </source>
</evidence>
<proteinExistence type="predicted"/>
<dbReference type="Proteomes" id="UP000065504">
    <property type="component" value="Unassembled WGS sequence"/>
</dbReference>
<gene>
    <name evidence="2" type="ORF">WJ35_05085</name>
    <name evidence="3" type="ORF">WM16_24655</name>
</gene>
<name>A0A108C6G0_9BURK</name>
<dbReference type="RefSeq" id="WP_060237589.1">
    <property type="nucleotide sequence ID" value="NZ_CP013420.1"/>
</dbReference>
<reference evidence="3 4" key="1">
    <citation type="submission" date="2015-11" db="EMBL/GenBank/DDBJ databases">
        <title>Expanding the genomic diversity of Burkholderia species for the development of highly accurate diagnostics.</title>
        <authorList>
            <person name="Sahl J."/>
            <person name="Keim P."/>
            <person name="Wagner D."/>
        </authorList>
    </citation>
    <scope>NUCLEOTIDE SEQUENCE [LARGE SCALE GENOMIC DNA]</scope>
    <source>
        <strain evidence="3 4">MSMB782WGS</strain>
    </source>
</reference>
<evidence type="ECO:0000313" key="4">
    <source>
        <dbReference type="Proteomes" id="UP000065504"/>
    </source>
</evidence>
<reference evidence="2 5" key="2">
    <citation type="submission" date="2015-12" db="EMBL/GenBank/DDBJ databases">
        <title>Diversity of Burkholderia near neighbor genomes.</title>
        <authorList>
            <person name="Sahl J."/>
            <person name="Wagner D."/>
            <person name="Keim P."/>
        </authorList>
    </citation>
    <scope>NUCLEOTIDE SEQUENCE [LARGE SCALE GENOMIC DNA]</scope>
    <source>
        <strain evidence="2 5">MSMB0783</strain>
    </source>
</reference>
<dbReference type="Proteomes" id="UP000243680">
    <property type="component" value="Chromosome 1"/>
</dbReference>
<dbReference type="Pfam" id="PF02515">
    <property type="entry name" value="CoA_transf_3"/>
    <property type="match status" value="1"/>
</dbReference>
<protein>
    <submittedName>
        <fullName evidence="3">CoA-transferase</fullName>
    </submittedName>
</protein>
<dbReference type="EMBL" id="LPLU01000114">
    <property type="protein sequence ID" value="KWK68886.1"/>
    <property type="molecule type" value="Genomic_DNA"/>
</dbReference>
<dbReference type="SUPFAM" id="SSF89796">
    <property type="entry name" value="CoA-transferase family III (CaiB/BaiF)"/>
    <property type="match status" value="1"/>
</dbReference>
<dbReference type="InterPro" id="IPR044855">
    <property type="entry name" value="CoA-Trfase_III_dom3_sf"/>
</dbReference>
<dbReference type="EMBL" id="CP013420">
    <property type="protein sequence ID" value="AOJ74504.1"/>
    <property type="molecule type" value="Genomic_DNA"/>
</dbReference>
<accession>A0A108C6G0</accession>
<organism evidence="3 4">
    <name type="scientific">Burkholderia ubonensis</name>
    <dbReference type="NCBI Taxonomy" id="101571"/>
    <lineage>
        <taxon>Bacteria</taxon>
        <taxon>Pseudomonadati</taxon>
        <taxon>Pseudomonadota</taxon>
        <taxon>Betaproteobacteria</taxon>
        <taxon>Burkholderiales</taxon>
        <taxon>Burkholderiaceae</taxon>
        <taxon>Burkholderia</taxon>
        <taxon>Burkholderia cepacia complex</taxon>
    </lineage>
</organism>
<dbReference type="InterPro" id="IPR003673">
    <property type="entry name" value="CoA-Trfase_fam_III"/>
</dbReference>
<keyword evidence="1 3" id="KW-0808">Transferase</keyword>